<protein>
    <recommendedName>
        <fullName evidence="8">Bile acid:sodium symporter</fullName>
    </recommendedName>
</protein>
<sequence length="336" mass="35677">MRASGPGFPPASHARWREAGLAFNRAFERYLFLIVPATLVAGFFLSPWLKAATEAVPWMFAFLTFVMAMDCRLADIRRALAMPGTLAAVFAAVHVLVPAVAYAVGSAAFGSGSLLTVGLVLFAAIPVGVSSILWVGLSNGFVPFALAFVVLDSALSPIVVPWTIELLFGETVRFSFWGMALDLALMVVLPTALGVLACEWTKGKIKPATAPLALPLSKLAFAGVVAVNAAVIAPQVRELRPEAAAVVPMCVLIAAIGYAAGWLAGRLFRRELAASTLGYLSGMRNISLGIVLAAAHFEPLAAVPVVLAILIQQPLATLWHVLVRRRWQGRRLRGVG</sequence>
<feature type="transmembrane region" description="Helical" evidence="5">
    <location>
        <begin position="115"/>
        <end position="137"/>
    </location>
</feature>
<dbReference type="InterPro" id="IPR004710">
    <property type="entry name" value="Bilac:Na_transpt"/>
</dbReference>
<feature type="transmembrane region" description="Helical" evidence="5">
    <location>
        <begin position="55"/>
        <end position="74"/>
    </location>
</feature>
<feature type="transmembrane region" description="Helical" evidence="5">
    <location>
        <begin position="212"/>
        <end position="233"/>
    </location>
</feature>
<feature type="transmembrane region" description="Helical" evidence="5">
    <location>
        <begin position="176"/>
        <end position="200"/>
    </location>
</feature>
<dbReference type="PANTHER" id="PTHR10361:SF28">
    <property type="entry name" value="P3 PROTEIN-RELATED"/>
    <property type="match status" value="1"/>
</dbReference>
<accession>A0A2A6E3E1</accession>
<feature type="transmembrane region" description="Helical" evidence="5">
    <location>
        <begin position="30"/>
        <end position="49"/>
    </location>
</feature>
<keyword evidence="3 5" id="KW-1133">Transmembrane helix</keyword>
<reference evidence="6 7" key="1">
    <citation type="submission" date="2016-12" db="EMBL/GenBank/DDBJ databases">
        <title>Candidatus Reconcilibacillus cellulovorans genome.</title>
        <authorList>
            <person name="Kolinko S."/>
            <person name="Wu Y.-W."/>
            <person name="Tachea F."/>
            <person name="Denzel E."/>
            <person name="Hiras J."/>
            <person name="Baecker N."/>
            <person name="Chan L.J."/>
            <person name="Eichorst S.A."/>
            <person name="Frey D."/>
            <person name="Adams P.D."/>
            <person name="Pray T."/>
            <person name="Tanjore D."/>
            <person name="Petzold C.J."/>
            <person name="Gladden J.M."/>
            <person name="Simmons B.A."/>
            <person name="Singer S.W."/>
        </authorList>
    </citation>
    <scope>NUCLEOTIDE SEQUENCE [LARGE SCALE GENOMIC DNA]</scope>
    <source>
        <strain evidence="6">JTherm</strain>
    </source>
</reference>
<feature type="transmembrane region" description="Helical" evidence="5">
    <location>
        <begin position="144"/>
        <end position="164"/>
    </location>
</feature>
<comment type="caution">
    <text evidence="6">The sequence shown here is derived from an EMBL/GenBank/DDBJ whole genome shotgun (WGS) entry which is preliminary data.</text>
</comment>
<evidence type="ECO:0000256" key="3">
    <source>
        <dbReference type="ARBA" id="ARBA00022989"/>
    </source>
</evidence>
<dbReference type="EMBL" id="MOXJ01000002">
    <property type="protein sequence ID" value="PDO11534.1"/>
    <property type="molecule type" value="Genomic_DNA"/>
</dbReference>
<feature type="transmembrane region" description="Helical" evidence="5">
    <location>
        <begin position="245"/>
        <end position="265"/>
    </location>
</feature>
<dbReference type="PANTHER" id="PTHR10361">
    <property type="entry name" value="SODIUM-BILE ACID COTRANSPORTER"/>
    <property type="match status" value="1"/>
</dbReference>
<keyword evidence="4 5" id="KW-0472">Membrane</keyword>
<dbReference type="Gene3D" id="1.20.1530.20">
    <property type="match status" value="1"/>
</dbReference>
<name>A0A2A6E3E1_9BACL</name>
<dbReference type="InterPro" id="IPR002657">
    <property type="entry name" value="BilAc:Na_symport/Acr3"/>
</dbReference>
<evidence type="ECO:0000256" key="2">
    <source>
        <dbReference type="ARBA" id="ARBA00022692"/>
    </source>
</evidence>
<feature type="transmembrane region" description="Helical" evidence="5">
    <location>
        <begin position="277"/>
        <end position="295"/>
    </location>
</feature>
<feature type="transmembrane region" description="Helical" evidence="5">
    <location>
        <begin position="301"/>
        <end position="323"/>
    </location>
</feature>
<feature type="transmembrane region" description="Helical" evidence="5">
    <location>
        <begin position="86"/>
        <end position="109"/>
    </location>
</feature>
<proteinExistence type="predicted"/>
<gene>
    <name evidence="6" type="ORF">BLM47_01435</name>
</gene>
<dbReference type="Pfam" id="PF01758">
    <property type="entry name" value="SBF"/>
    <property type="match status" value="1"/>
</dbReference>
<keyword evidence="2 5" id="KW-0812">Transmembrane</keyword>
<dbReference type="Proteomes" id="UP000243688">
    <property type="component" value="Unassembled WGS sequence"/>
</dbReference>
<dbReference type="InterPro" id="IPR038770">
    <property type="entry name" value="Na+/solute_symporter_sf"/>
</dbReference>
<dbReference type="GO" id="GO:0016020">
    <property type="term" value="C:membrane"/>
    <property type="evidence" value="ECO:0007669"/>
    <property type="project" value="UniProtKB-SubCell"/>
</dbReference>
<evidence type="ECO:0000256" key="1">
    <source>
        <dbReference type="ARBA" id="ARBA00004141"/>
    </source>
</evidence>
<dbReference type="AlphaFoldDB" id="A0A2A6E3E1"/>
<evidence type="ECO:0000256" key="4">
    <source>
        <dbReference type="ARBA" id="ARBA00023136"/>
    </source>
</evidence>
<evidence type="ECO:0000256" key="5">
    <source>
        <dbReference type="SAM" id="Phobius"/>
    </source>
</evidence>
<evidence type="ECO:0000313" key="7">
    <source>
        <dbReference type="Proteomes" id="UP000243688"/>
    </source>
</evidence>
<evidence type="ECO:0008006" key="8">
    <source>
        <dbReference type="Google" id="ProtNLM"/>
    </source>
</evidence>
<organism evidence="6 7">
    <name type="scientific">Candidatus Reconcilbacillus cellulovorans</name>
    <dbReference type="NCBI Taxonomy" id="1906605"/>
    <lineage>
        <taxon>Bacteria</taxon>
        <taxon>Bacillati</taxon>
        <taxon>Bacillota</taxon>
        <taxon>Bacilli</taxon>
        <taxon>Bacillales</taxon>
        <taxon>Paenibacillaceae</taxon>
        <taxon>Candidatus Reconcilbacillus</taxon>
    </lineage>
</organism>
<comment type="subcellular location">
    <subcellularLocation>
        <location evidence="1">Membrane</location>
        <topology evidence="1">Multi-pass membrane protein</topology>
    </subcellularLocation>
</comment>
<evidence type="ECO:0000313" key="6">
    <source>
        <dbReference type="EMBL" id="PDO11534.1"/>
    </source>
</evidence>